<dbReference type="AlphaFoldDB" id="X0S0V6"/>
<dbReference type="HAMAP" id="MF_00634">
    <property type="entry name" value="UPF0235"/>
    <property type="match status" value="1"/>
</dbReference>
<comment type="similarity">
    <text evidence="1">Belongs to the UPF0235 family.</text>
</comment>
<dbReference type="InterPro" id="IPR003746">
    <property type="entry name" value="DUF167"/>
</dbReference>
<protein>
    <submittedName>
        <fullName evidence="2">Uncharacterized protein</fullName>
    </submittedName>
</protein>
<evidence type="ECO:0000313" key="2">
    <source>
        <dbReference type="EMBL" id="GAF69572.1"/>
    </source>
</evidence>
<dbReference type="EMBL" id="BARS01005192">
    <property type="protein sequence ID" value="GAF69572.1"/>
    <property type="molecule type" value="Genomic_DNA"/>
</dbReference>
<reference evidence="2" key="1">
    <citation type="journal article" date="2014" name="Front. Microbiol.">
        <title>High frequency of phylogenetically diverse reductive dehalogenase-homologous genes in deep subseafloor sedimentary metagenomes.</title>
        <authorList>
            <person name="Kawai M."/>
            <person name="Futagami T."/>
            <person name="Toyoda A."/>
            <person name="Takaki Y."/>
            <person name="Nishi S."/>
            <person name="Hori S."/>
            <person name="Arai W."/>
            <person name="Tsubouchi T."/>
            <person name="Morono Y."/>
            <person name="Uchiyama I."/>
            <person name="Ito T."/>
            <person name="Fujiyama A."/>
            <person name="Inagaki F."/>
            <person name="Takami H."/>
        </authorList>
    </citation>
    <scope>NUCLEOTIDE SEQUENCE</scope>
    <source>
        <strain evidence="2">Expedition CK06-06</strain>
    </source>
</reference>
<dbReference type="Pfam" id="PF02594">
    <property type="entry name" value="DUF167"/>
    <property type="match status" value="1"/>
</dbReference>
<sequence>MIISVRLYPNAIKNELIGFSHGVWQVRVAAPPVKGKANKELISFLSKVLGVGKSSVSIAQGHTSRNKLIAVDGLTQQEIMKRLSSSFGVSSK</sequence>
<name>X0S0V6_9ZZZZ</name>
<dbReference type="SMART" id="SM01152">
    <property type="entry name" value="DUF167"/>
    <property type="match status" value="1"/>
</dbReference>
<dbReference type="Gene3D" id="3.30.1200.10">
    <property type="entry name" value="YggU-like"/>
    <property type="match status" value="1"/>
</dbReference>
<evidence type="ECO:0000256" key="1">
    <source>
        <dbReference type="ARBA" id="ARBA00010364"/>
    </source>
</evidence>
<comment type="caution">
    <text evidence="2">The sequence shown here is derived from an EMBL/GenBank/DDBJ whole genome shotgun (WGS) entry which is preliminary data.</text>
</comment>
<accession>X0S0V6</accession>
<dbReference type="SUPFAM" id="SSF69786">
    <property type="entry name" value="YggU-like"/>
    <property type="match status" value="1"/>
</dbReference>
<dbReference type="PANTHER" id="PTHR13420:SF7">
    <property type="entry name" value="UPF0235 PROTEIN C15ORF40"/>
    <property type="match status" value="1"/>
</dbReference>
<dbReference type="GO" id="GO:0005737">
    <property type="term" value="C:cytoplasm"/>
    <property type="evidence" value="ECO:0007669"/>
    <property type="project" value="TreeGrafter"/>
</dbReference>
<dbReference type="InterPro" id="IPR036591">
    <property type="entry name" value="YggU-like_sf"/>
</dbReference>
<organism evidence="2">
    <name type="scientific">marine sediment metagenome</name>
    <dbReference type="NCBI Taxonomy" id="412755"/>
    <lineage>
        <taxon>unclassified sequences</taxon>
        <taxon>metagenomes</taxon>
        <taxon>ecological metagenomes</taxon>
    </lineage>
</organism>
<dbReference type="PANTHER" id="PTHR13420">
    <property type="entry name" value="UPF0235 PROTEIN C15ORF40"/>
    <property type="match status" value="1"/>
</dbReference>
<gene>
    <name evidence="2" type="ORF">S01H1_10162</name>
</gene>
<proteinExistence type="inferred from homology"/>
<dbReference type="NCBIfam" id="TIGR00251">
    <property type="entry name" value="DUF167 family protein"/>
    <property type="match status" value="1"/>
</dbReference>